<dbReference type="EMBL" id="JAUKTV010000011">
    <property type="protein sequence ID" value="KAK0723771.1"/>
    <property type="molecule type" value="Genomic_DNA"/>
</dbReference>
<dbReference type="Proteomes" id="UP001172159">
    <property type="component" value="Unassembled WGS sequence"/>
</dbReference>
<reference evidence="1" key="1">
    <citation type="submission" date="2023-06" db="EMBL/GenBank/DDBJ databases">
        <title>Genome-scale phylogeny and comparative genomics of the fungal order Sordariales.</title>
        <authorList>
            <consortium name="Lawrence Berkeley National Laboratory"/>
            <person name="Hensen N."/>
            <person name="Bonometti L."/>
            <person name="Westerberg I."/>
            <person name="Brannstrom I.O."/>
            <person name="Guillou S."/>
            <person name="Cros-Aarteil S."/>
            <person name="Calhoun S."/>
            <person name="Haridas S."/>
            <person name="Kuo A."/>
            <person name="Mondo S."/>
            <person name="Pangilinan J."/>
            <person name="Riley R."/>
            <person name="Labutti K."/>
            <person name="Andreopoulos B."/>
            <person name="Lipzen A."/>
            <person name="Chen C."/>
            <person name="Yanf M."/>
            <person name="Daum C."/>
            <person name="Ng V."/>
            <person name="Clum A."/>
            <person name="Steindorff A."/>
            <person name="Ohm R."/>
            <person name="Martin F."/>
            <person name="Silar P."/>
            <person name="Natvig D."/>
            <person name="Lalanne C."/>
            <person name="Gautier V."/>
            <person name="Ament-Velasquez S.L."/>
            <person name="Kruys A."/>
            <person name="Hutchinson M.I."/>
            <person name="Powell A.J."/>
            <person name="Barry K."/>
            <person name="Miller A.N."/>
            <person name="Grigoriev I.V."/>
            <person name="Debuchy R."/>
            <person name="Gladieux P."/>
            <person name="Thoren M.H."/>
            <person name="Johannesson H."/>
        </authorList>
    </citation>
    <scope>NUCLEOTIDE SEQUENCE</scope>
    <source>
        <strain evidence="1">CBS 540.89</strain>
    </source>
</reference>
<organism evidence="1 2">
    <name type="scientific">Apiosordaria backusii</name>
    <dbReference type="NCBI Taxonomy" id="314023"/>
    <lineage>
        <taxon>Eukaryota</taxon>
        <taxon>Fungi</taxon>
        <taxon>Dikarya</taxon>
        <taxon>Ascomycota</taxon>
        <taxon>Pezizomycotina</taxon>
        <taxon>Sordariomycetes</taxon>
        <taxon>Sordariomycetidae</taxon>
        <taxon>Sordariales</taxon>
        <taxon>Lasiosphaeriaceae</taxon>
        <taxon>Apiosordaria</taxon>
    </lineage>
</organism>
<keyword evidence="2" id="KW-1185">Reference proteome</keyword>
<comment type="caution">
    <text evidence="1">The sequence shown here is derived from an EMBL/GenBank/DDBJ whole genome shotgun (WGS) entry which is preliminary data.</text>
</comment>
<name>A0AA40E4K0_9PEZI</name>
<sequence>MTNTVLVAAVHRHSSLLGPRQVPSFLLVTICSCGWKTIRYERYLFPIESDQQPSYHQPLSHGVILFTPEPLLHTLFSPTRLNAGEFHQYERSGSCCNEATLHTVPSRLERPCGSASKADAQRFSTIKWYSSTRYIHIIPERLRTRLKTSCRAVCGRILRKKSWVRRTSLNESGWNSHSQSGLGVRELAVLQVANGSRVQRGCLQADIA</sequence>
<protein>
    <submittedName>
        <fullName evidence="1">Uncharacterized protein</fullName>
    </submittedName>
</protein>
<gene>
    <name evidence="1" type="ORF">B0T21DRAFT_43024</name>
</gene>
<accession>A0AA40E4K0</accession>
<evidence type="ECO:0000313" key="2">
    <source>
        <dbReference type="Proteomes" id="UP001172159"/>
    </source>
</evidence>
<dbReference type="AlphaFoldDB" id="A0AA40E4K0"/>
<evidence type="ECO:0000313" key="1">
    <source>
        <dbReference type="EMBL" id="KAK0723771.1"/>
    </source>
</evidence>
<proteinExistence type="predicted"/>